<dbReference type="SUPFAM" id="SSF53335">
    <property type="entry name" value="S-adenosyl-L-methionine-dependent methyltransferases"/>
    <property type="match status" value="1"/>
</dbReference>
<dbReference type="AlphaFoldDB" id="A0A166RQM2"/>
<dbReference type="PANTHER" id="PTHR43591">
    <property type="entry name" value="METHYLTRANSFERASE"/>
    <property type="match status" value="1"/>
</dbReference>
<accession>A0A166RQM2</accession>
<dbReference type="GO" id="GO:0032259">
    <property type="term" value="P:methylation"/>
    <property type="evidence" value="ECO:0007669"/>
    <property type="project" value="UniProtKB-KW"/>
</dbReference>
<keyword evidence="3" id="KW-0489">Methyltransferase</keyword>
<dbReference type="EMBL" id="KV417503">
    <property type="protein sequence ID" value="KZP28539.1"/>
    <property type="molecule type" value="Genomic_DNA"/>
</dbReference>
<feature type="compositionally biased region" description="Basic and acidic residues" evidence="1">
    <location>
        <begin position="1"/>
        <end position="10"/>
    </location>
</feature>
<dbReference type="Proteomes" id="UP000076532">
    <property type="component" value="Unassembled WGS sequence"/>
</dbReference>
<keyword evidence="4" id="KW-1185">Reference proteome</keyword>
<dbReference type="PANTHER" id="PTHR43591:SF24">
    <property type="entry name" value="2-METHOXY-6-POLYPRENYL-1,4-BENZOQUINOL METHYLASE, MITOCHONDRIAL"/>
    <property type="match status" value="1"/>
</dbReference>
<proteinExistence type="predicted"/>
<reference evidence="3 4" key="1">
    <citation type="journal article" date="2016" name="Mol. Biol. Evol.">
        <title>Comparative Genomics of Early-Diverging Mushroom-Forming Fungi Provides Insights into the Origins of Lignocellulose Decay Capabilities.</title>
        <authorList>
            <person name="Nagy L.G."/>
            <person name="Riley R."/>
            <person name="Tritt A."/>
            <person name="Adam C."/>
            <person name="Daum C."/>
            <person name="Floudas D."/>
            <person name="Sun H."/>
            <person name="Yadav J.S."/>
            <person name="Pangilinan J."/>
            <person name="Larsson K.H."/>
            <person name="Matsuura K."/>
            <person name="Barry K."/>
            <person name="Labutti K."/>
            <person name="Kuo R."/>
            <person name="Ohm R.A."/>
            <person name="Bhattacharya S.S."/>
            <person name="Shirouzu T."/>
            <person name="Yoshinaga Y."/>
            <person name="Martin F.M."/>
            <person name="Grigoriev I.V."/>
            <person name="Hibbett D.S."/>
        </authorList>
    </citation>
    <scope>NUCLEOTIDE SEQUENCE [LARGE SCALE GENOMIC DNA]</scope>
    <source>
        <strain evidence="3 4">CBS 109695</strain>
    </source>
</reference>
<organism evidence="3 4">
    <name type="scientific">Athelia psychrophila</name>
    <dbReference type="NCBI Taxonomy" id="1759441"/>
    <lineage>
        <taxon>Eukaryota</taxon>
        <taxon>Fungi</taxon>
        <taxon>Dikarya</taxon>
        <taxon>Basidiomycota</taxon>
        <taxon>Agaricomycotina</taxon>
        <taxon>Agaricomycetes</taxon>
        <taxon>Agaricomycetidae</taxon>
        <taxon>Atheliales</taxon>
        <taxon>Atheliaceae</taxon>
        <taxon>Athelia</taxon>
    </lineage>
</organism>
<protein>
    <submittedName>
        <fullName evidence="3">S-adenosyl-L-methionine-dependent methyltransferase</fullName>
    </submittedName>
</protein>
<gene>
    <name evidence="3" type="ORF">FIBSPDRAFT_729114</name>
</gene>
<dbReference type="Pfam" id="PF13649">
    <property type="entry name" value="Methyltransf_25"/>
    <property type="match status" value="1"/>
</dbReference>
<dbReference type="GO" id="GO:0008168">
    <property type="term" value="F:methyltransferase activity"/>
    <property type="evidence" value="ECO:0007669"/>
    <property type="project" value="UniProtKB-KW"/>
</dbReference>
<evidence type="ECO:0000259" key="2">
    <source>
        <dbReference type="Pfam" id="PF13649"/>
    </source>
</evidence>
<dbReference type="STRING" id="436010.A0A166RQM2"/>
<dbReference type="Gene3D" id="3.40.50.150">
    <property type="entry name" value="Vaccinia Virus protein VP39"/>
    <property type="match status" value="1"/>
</dbReference>
<keyword evidence="3" id="KW-0808">Transferase</keyword>
<name>A0A166RQM2_9AGAM</name>
<dbReference type="InterPro" id="IPR041698">
    <property type="entry name" value="Methyltransf_25"/>
</dbReference>
<sequence length="304" mass="33366">MSDSKPEETALSRTGNGGIQHHNARTYASSESYILPSDEAERQRLDHQHGLFKRNFENRLFMAPVALKAADRVLDSGTGAGSWLLDFAGEVPDTVAIYGIDISPRLFPANPPANVHLSTQSVTQLPADWSATFALVNQRHLVGGLTATAWKAALAEIYRVLVPGGWYDLRPMSLMNCDSTHMDYQQGPATFKMLKIVDAVFRSVGALPDAVYHLRGWLEEAGFVNVDTQMRRLPLCHGAPGQDTFNSYVVHAALKTPVMKAGGFGLVSSDEEYDQLALATQEELWSTENAAVQNFMIYAQKPAV</sequence>
<evidence type="ECO:0000256" key="1">
    <source>
        <dbReference type="SAM" id="MobiDB-lite"/>
    </source>
</evidence>
<evidence type="ECO:0000313" key="4">
    <source>
        <dbReference type="Proteomes" id="UP000076532"/>
    </source>
</evidence>
<dbReference type="OrthoDB" id="184880at2759"/>
<feature type="domain" description="Methyltransferase" evidence="2">
    <location>
        <begin position="73"/>
        <end position="165"/>
    </location>
</feature>
<feature type="region of interest" description="Disordered" evidence="1">
    <location>
        <begin position="1"/>
        <end position="22"/>
    </location>
</feature>
<dbReference type="CDD" id="cd02440">
    <property type="entry name" value="AdoMet_MTases"/>
    <property type="match status" value="1"/>
</dbReference>
<dbReference type="InterPro" id="IPR029063">
    <property type="entry name" value="SAM-dependent_MTases_sf"/>
</dbReference>
<evidence type="ECO:0000313" key="3">
    <source>
        <dbReference type="EMBL" id="KZP28539.1"/>
    </source>
</evidence>